<reference evidence="2 3" key="1">
    <citation type="journal article" date="2019" name="Environ. Microbiol.">
        <title>Species interactions and distinct microbial communities in high Arctic permafrost affected cryosols are associated with the CH4 and CO2 gas fluxes.</title>
        <authorList>
            <person name="Altshuler I."/>
            <person name="Hamel J."/>
            <person name="Turney S."/>
            <person name="Magnuson E."/>
            <person name="Levesque R."/>
            <person name="Greer C."/>
            <person name="Whyte L.G."/>
        </authorList>
    </citation>
    <scope>NUCLEOTIDE SEQUENCE [LARGE SCALE GENOMIC DNA]</scope>
    <source>
        <strain evidence="2 3">42</strain>
    </source>
</reference>
<dbReference type="RefSeq" id="WP_140511995.1">
    <property type="nucleotide sequence ID" value="NZ_RCZH01000030.1"/>
</dbReference>
<feature type="transmembrane region" description="Helical" evidence="1">
    <location>
        <begin position="76"/>
        <end position="97"/>
    </location>
</feature>
<dbReference type="EMBL" id="RCZH01000030">
    <property type="protein sequence ID" value="TPG31310.1"/>
    <property type="molecule type" value="Genomic_DNA"/>
</dbReference>
<keyword evidence="1" id="KW-0812">Transmembrane</keyword>
<proteinExistence type="predicted"/>
<protein>
    <submittedName>
        <fullName evidence="2">Uncharacterized protein</fullName>
    </submittedName>
</protein>
<accession>A0A502E4F2</accession>
<name>A0A502E4F2_9FLAO</name>
<feature type="transmembrane region" description="Helical" evidence="1">
    <location>
        <begin position="149"/>
        <end position="174"/>
    </location>
</feature>
<comment type="caution">
    <text evidence="2">The sequence shown here is derived from an EMBL/GenBank/DDBJ whole genome shotgun (WGS) entry which is preliminary data.</text>
</comment>
<dbReference type="AlphaFoldDB" id="A0A502E4F2"/>
<keyword evidence="1" id="KW-0472">Membrane</keyword>
<evidence type="ECO:0000313" key="2">
    <source>
        <dbReference type="EMBL" id="TPG31310.1"/>
    </source>
</evidence>
<dbReference type="OrthoDB" id="1365739at2"/>
<organism evidence="2 3">
    <name type="scientific">Flavobacterium pectinovorum</name>
    <dbReference type="NCBI Taxonomy" id="29533"/>
    <lineage>
        <taxon>Bacteria</taxon>
        <taxon>Pseudomonadati</taxon>
        <taxon>Bacteroidota</taxon>
        <taxon>Flavobacteriia</taxon>
        <taxon>Flavobacteriales</taxon>
        <taxon>Flavobacteriaceae</taxon>
        <taxon>Flavobacterium</taxon>
    </lineage>
</organism>
<sequence length="221" mass="25862">MTKDNQISKIIIEQLNTVELKEKYLNLLSSRIDENRKTLNSLLIVMVLTSCAFPLIVETKISEIAVGPFKLRDNLFAISIIPSIFSYSYYKYAAIWTEVIEQKFILKNLTSKIFSIKENSYLNERLKPFSFADHIIDHSTRVKSKNWGCFLGLFWIPTIIGLVFFPFLFEYYAVKTLYYKKGLNDIINWVFFLTPIITGIFTILIYYQAGKKLDETRKTEE</sequence>
<feature type="transmembrane region" description="Helical" evidence="1">
    <location>
        <begin position="38"/>
        <end position="56"/>
    </location>
</feature>
<evidence type="ECO:0000256" key="1">
    <source>
        <dbReference type="SAM" id="Phobius"/>
    </source>
</evidence>
<keyword evidence="1" id="KW-1133">Transmembrane helix</keyword>
<evidence type="ECO:0000313" key="3">
    <source>
        <dbReference type="Proteomes" id="UP000319700"/>
    </source>
</evidence>
<gene>
    <name evidence="2" type="ORF">EAH81_26955</name>
</gene>
<feature type="transmembrane region" description="Helical" evidence="1">
    <location>
        <begin position="186"/>
        <end position="207"/>
    </location>
</feature>
<keyword evidence="3" id="KW-1185">Reference proteome</keyword>
<dbReference type="Proteomes" id="UP000319700">
    <property type="component" value="Unassembled WGS sequence"/>
</dbReference>